<dbReference type="Gene3D" id="1.10.3730.20">
    <property type="match status" value="2"/>
</dbReference>
<organism evidence="3 4">
    <name type="scientific">Plasticicumulans acidivorans</name>
    <dbReference type="NCBI Taxonomy" id="886464"/>
    <lineage>
        <taxon>Bacteria</taxon>
        <taxon>Pseudomonadati</taxon>
        <taxon>Pseudomonadota</taxon>
        <taxon>Gammaproteobacteria</taxon>
        <taxon>Candidatus Competibacteraceae</taxon>
        <taxon>Plasticicumulans</taxon>
    </lineage>
</organism>
<evidence type="ECO:0000313" key="4">
    <source>
        <dbReference type="Proteomes" id="UP000246569"/>
    </source>
</evidence>
<proteinExistence type="predicted"/>
<dbReference type="EMBL" id="QGTJ01000002">
    <property type="protein sequence ID" value="PWV64465.1"/>
    <property type="molecule type" value="Genomic_DNA"/>
</dbReference>
<dbReference type="GO" id="GO:0016020">
    <property type="term" value="C:membrane"/>
    <property type="evidence" value="ECO:0007669"/>
    <property type="project" value="InterPro"/>
</dbReference>
<sequence>MDAGRGGCNSDGISPPGRPPMTTTLFVLVLFSAVLHAGWNALVKVGGDALVRLATINLTVALLGLLALPFVPLPPPTSWPYIGASLALHIAYYVLLARGYQLGDLSLVYPVARGLAPLWVTLGAWFSAGERPDALGFAAIALLSLSVLTLARGAGRGLPVALACGLTIAAYSVADGLGSRAAGEALYGYIAWLFVLDALPVTLLAAARRRGLFLQTLRRGWHAGLLAGVCCALAYGIVIWAMAQAPLGYVSALRETSVVFAAWIGTRLLGEPFAGRRLLSAAGIVGGALLLHFAG</sequence>
<feature type="transmembrane region" description="Helical" evidence="1">
    <location>
        <begin position="78"/>
        <end position="95"/>
    </location>
</feature>
<dbReference type="InterPro" id="IPR037185">
    <property type="entry name" value="EmrE-like"/>
</dbReference>
<evidence type="ECO:0000256" key="1">
    <source>
        <dbReference type="SAM" id="Phobius"/>
    </source>
</evidence>
<feature type="transmembrane region" description="Helical" evidence="1">
    <location>
        <begin position="50"/>
        <end position="72"/>
    </location>
</feature>
<dbReference type="Pfam" id="PF00892">
    <property type="entry name" value="EamA"/>
    <property type="match status" value="1"/>
</dbReference>
<dbReference type="OrthoDB" id="9783707at2"/>
<keyword evidence="1" id="KW-0812">Transmembrane</keyword>
<evidence type="ECO:0000259" key="2">
    <source>
        <dbReference type="Pfam" id="PF00892"/>
    </source>
</evidence>
<gene>
    <name evidence="3" type="ORF">C7443_102114</name>
</gene>
<feature type="transmembrane region" description="Helical" evidence="1">
    <location>
        <begin position="158"/>
        <end position="174"/>
    </location>
</feature>
<feature type="transmembrane region" description="Helical" evidence="1">
    <location>
        <begin position="24"/>
        <end position="43"/>
    </location>
</feature>
<protein>
    <submittedName>
        <fullName evidence="3">EamA-like transporter family protein</fullName>
    </submittedName>
</protein>
<dbReference type="InterPro" id="IPR000620">
    <property type="entry name" value="EamA_dom"/>
</dbReference>
<comment type="caution">
    <text evidence="3">The sequence shown here is derived from an EMBL/GenBank/DDBJ whole genome shotgun (WGS) entry which is preliminary data.</text>
</comment>
<keyword evidence="1" id="KW-1133">Transmembrane helix</keyword>
<accession>A0A317MXX0</accession>
<name>A0A317MXX0_9GAMM</name>
<feature type="transmembrane region" description="Helical" evidence="1">
    <location>
        <begin position="219"/>
        <end position="241"/>
    </location>
</feature>
<keyword evidence="1" id="KW-0472">Membrane</keyword>
<feature type="transmembrane region" description="Helical" evidence="1">
    <location>
        <begin position="186"/>
        <end position="207"/>
    </location>
</feature>
<keyword evidence="4" id="KW-1185">Reference proteome</keyword>
<dbReference type="Proteomes" id="UP000246569">
    <property type="component" value="Unassembled WGS sequence"/>
</dbReference>
<dbReference type="AlphaFoldDB" id="A0A317MXX0"/>
<feature type="transmembrane region" description="Helical" evidence="1">
    <location>
        <begin position="134"/>
        <end position="151"/>
    </location>
</feature>
<feature type="domain" description="EamA" evidence="2">
    <location>
        <begin position="157"/>
        <end position="291"/>
    </location>
</feature>
<feature type="transmembrane region" description="Helical" evidence="1">
    <location>
        <begin position="107"/>
        <end position="128"/>
    </location>
</feature>
<evidence type="ECO:0000313" key="3">
    <source>
        <dbReference type="EMBL" id="PWV64465.1"/>
    </source>
</evidence>
<dbReference type="SUPFAM" id="SSF103481">
    <property type="entry name" value="Multidrug resistance efflux transporter EmrE"/>
    <property type="match status" value="2"/>
</dbReference>
<reference evidence="3 4" key="1">
    <citation type="submission" date="2018-05" db="EMBL/GenBank/DDBJ databases">
        <title>Genomic Encyclopedia of Type Strains, Phase IV (KMG-IV): sequencing the most valuable type-strain genomes for metagenomic binning, comparative biology and taxonomic classification.</title>
        <authorList>
            <person name="Goeker M."/>
        </authorList>
    </citation>
    <scope>NUCLEOTIDE SEQUENCE [LARGE SCALE GENOMIC DNA]</scope>
    <source>
        <strain evidence="3 4">DSM 23606</strain>
    </source>
</reference>